<reference evidence="3" key="1">
    <citation type="submission" date="2016-10" db="EMBL/GenBank/DDBJ databases">
        <authorList>
            <person name="Varghese N."/>
            <person name="Submissions S."/>
        </authorList>
    </citation>
    <scope>NUCLEOTIDE SEQUENCE [LARGE SCALE GENOMIC DNA]</scope>
    <source>
        <strain evidence="3">LMG 25967</strain>
    </source>
</reference>
<accession>A0A1H7B506</accession>
<evidence type="ECO:0000259" key="1">
    <source>
        <dbReference type="Pfam" id="PF10388"/>
    </source>
</evidence>
<dbReference type="SUPFAM" id="SSF103190">
    <property type="entry name" value="Sensory domain-like"/>
    <property type="match status" value="1"/>
</dbReference>
<dbReference type="AlphaFoldDB" id="A0A1H7B506"/>
<dbReference type="InterPro" id="IPR029151">
    <property type="entry name" value="Sensor-like_sf"/>
</dbReference>
<name>A0A1H7B506_9PSED</name>
<evidence type="ECO:0000313" key="2">
    <source>
        <dbReference type="EMBL" id="SEJ72799.1"/>
    </source>
</evidence>
<dbReference type="Proteomes" id="UP000242930">
    <property type="component" value="Unassembled WGS sequence"/>
</dbReference>
<dbReference type="EMBL" id="FNZE01000015">
    <property type="protein sequence ID" value="SEJ72799.1"/>
    <property type="molecule type" value="Genomic_DNA"/>
</dbReference>
<dbReference type="STRING" id="915471.SAMN05216201_115112"/>
<organism evidence="2 3">
    <name type="scientific">Pseudomonas linyingensis</name>
    <dbReference type="NCBI Taxonomy" id="915471"/>
    <lineage>
        <taxon>Bacteria</taxon>
        <taxon>Pseudomonadati</taxon>
        <taxon>Pseudomonadota</taxon>
        <taxon>Gammaproteobacteria</taxon>
        <taxon>Pseudomonadales</taxon>
        <taxon>Pseudomonadaceae</taxon>
        <taxon>Pseudomonas</taxon>
    </lineage>
</organism>
<feature type="domain" description="YkuI C-terminal" evidence="1">
    <location>
        <begin position="3"/>
        <end position="92"/>
    </location>
</feature>
<gene>
    <name evidence="2" type="ORF">SAMN05216201_115112</name>
</gene>
<protein>
    <submittedName>
        <fullName evidence="2">EAL-domain associated signalling protein domain-containing protein</fullName>
    </submittedName>
</protein>
<keyword evidence="3" id="KW-1185">Reference proteome</keyword>
<dbReference type="InterPro" id="IPR018842">
    <property type="entry name" value="YkuI_C"/>
</dbReference>
<dbReference type="Pfam" id="PF10388">
    <property type="entry name" value="YkuI_C"/>
    <property type="match status" value="1"/>
</dbReference>
<evidence type="ECO:0000313" key="3">
    <source>
        <dbReference type="Proteomes" id="UP000242930"/>
    </source>
</evidence>
<sequence length="115" mass="13132">MTVRFEVPLCGRSGARITPNCEWRGEGWREDPSYLRHNWSWRPYFHQLLAEGLDEWRLTLSPTYRDVTSNQYCLTAGQCIDNGRRLLLVDIDAAALSTCPQPAAWCPLQFGLTGS</sequence>
<proteinExistence type="predicted"/>
<dbReference type="OrthoDB" id="1673646at2"/>
<dbReference type="Gene3D" id="3.30.450.20">
    <property type="entry name" value="PAS domain"/>
    <property type="match status" value="1"/>
</dbReference>